<feature type="transmembrane region" description="Helical" evidence="11">
    <location>
        <begin position="60"/>
        <end position="77"/>
    </location>
</feature>
<comment type="caution">
    <text evidence="13">The sequence shown here is derived from an EMBL/GenBank/DDBJ whole genome shotgun (WGS) entry which is preliminary data.</text>
</comment>
<evidence type="ECO:0000256" key="11">
    <source>
        <dbReference type="SAM" id="Phobius"/>
    </source>
</evidence>
<feature type="domain" description="Citrate transporter-like" evidence="12">
    <location>
        <begin position="44"/>
        <end position="405"/>
    </location>
</feature>
<keyword evidence="2" id="KW-0813">Transport</keyword>
<dbReference type="InterPro" id="IPR004680">
    <property type="entry name" value="Cit_transptr-like_dom"/>
</dbReference>
<dbReference type="PANTHER" id="PTHR43269">
    <property type="entry name" value="SODIUM/PROTON ANTIPORTER 1-RELATED"/>
    <property type="match status" value="1"/>
</dbReference>
<feature type="transmembrane region" description="Helical" evidence="11">
    <location>
        <begin position="215"/>
        <end position="237"/>
    </location>
</feature>
<dbReference type="Pfam" id="PF03600">
    <property type="entry name" value="CitMHS"/>
    <property type="match status" value="1"/>
</dbReference>
<evidence type="ECO:0000256" key="4">
    <source>
        <dbReference type="ARBA" id="ARBA00022692"/>
    </source>
</evidence>
<dbReference type="GO" id="GO:0016020">
    <property type="term" value="C:membrane"/>
    <property type="evidence" value="ECO:0007669"/>
    <property type="project" value="UniProtKB-SubCell"/>
</dbReference>
<protein>
    <submittedName>
        <fullName evidence="13">Sodium:proton antiporter NhaD</fullName>
    </submittedName>
</protein>
<gene>
    <name evidence="13" type="primary">nhaD</name>
    <name evidence="13" type="ORF">H7R39_00965</name>
</gene>
<evidence type="ECO:0000256" key="6">
    <source>
        <dbReference type="ARBA" id="ARBA00023053"/>
    </source>
</evidence>
<evidence type="ECO:0000256" key="7">
    <source>
        <dbReference type="ARBA" id="ARBA00023065"/>
    </source>
</evidence>
<comment type="similarity">
    <text evidence="10">Belongs to the NhaD Na(+)/H(+) (TC 2.A.62) antiporter family.</text>
</comment>
<dbReference type="InterPro" id="IPR045016">
    <property type="entry name" value="NhaD-like"/>
</dbReference>
<feature type="transmembrane region" description="Helical" evidence="11">
    <location>
        <begin position="97"/>
        <end position="116"/>
    </location>
</feature>
<sequence length="463" mass="50715">MKIVGLLSLFFALAFGSGDATGEALNLTTTWVGIASLIIFVVGYFFIATEENFHIDKAKPAIFIGTFMFLLIGFYMLANGLDVHLLQNEVNHLILEISQIVFFLMVAMTYIEALIERDVFNALKYNLVSKGYTYKRLFWLTGVLAFFISPVADNLTTALILSTVLLTIDRNNTNFLVAGAINIVVAANAGGAWSPFGDITTLMAWAAGKAPFIDFFALFPASFIGWLVTAFLLARIVPAGSPHFDPATEPKVSIKKGGKVVIGLGAFTIFSAVMMHQLFHLPAMWGMMFGFSLLSIYTYIYKKTNKNEEPMHVFHYMSKIENNTLFFFFGILAAVGALHFVGFLNYAVSLYDKFGATTVNIGVGFLSAIVDNVPVMSAVLKANPMMGADVGENLSQWLLVTLTAGIGGSMISFGSAAGVGVMGKLKGIYTFGAHMKYAWTVVAGYIVSVVIWYIQFEIFHLYF</sequence>
<feature type="transmembrane region" description="Helical" evidence="11">
    <location>
        <begin position="174"/>
        <end position="194"/>
    </location>
</feature>
<dbReference type="EMBL" id="JACLZK010000001">
    <property type="protein sequence ID" value="MBC2881863.1"/>
    <property type="molecule type" value="Genomic_DNA"/>
</dbReference>
<dbReference type="GO" id="GO:0006814">
    <property type="term" value="P:sodium ion transport"/>
    <property type="evidence" value="ECO:0007669"/>
    <property type="project" value="UniProtKB-KW"/>
</dbReference>
<keyword evidence="4 11" id="KW-0812">Transmembrane</keyword>
<comment type="subcellular location">
    <subcellularLocation>
        <location evidence="1">Membrane</location>
        <topology evidence="1">Multi-pass membrane protein</topology>
    </subcellularLocation>
</comment>
<feature type="transmembrane region" description="Helical" evidence="11">
    <location>
        <begin position="30"/>
        <end position="48"/>
    </location>
</feature>
<keyword evidence="8 11" id="KW-0472">Membrane</keyword>
<accession>A0A842J8J2</accession>
<reference evidence="13 14" key="1">
    <citation type="submission" date="2020-08" db="EMBL/GenBank/DDBJ databases">
        <title>Complete genome and description of Campylobacter massiliensis Marseille-Q3452 sp. nov.</title>
        <authorList>
            <person name="Antezack A."/>
        </authorList>
    </citation>
    <scope>NUCLEOTIDE SEQUENCE [LARGE SCALE GENOMIC DNA]</scope>
    <source>
        <strain evidence="13 14">Marseille-Q3452</strain>
    </source>
</reference>
<evidence type="ECO:0000256" key="3">
    <source>
        <dbReference type="ARBA" id="ARBA00022449"/>
    </source>
</evidence>
<evidence type="ECO:0000313" key="13">
    <source>
        <dbReference type="EMBL" id="MBC2881863.1"/>
    </source>
</evidence>
<feature type="transmembrane region" description="Helical" evidence="11">
    <location>
        <begin position="325"/>
        <end position="347"/>
    </location>
</feature>
<keyword evidence="6" id="KW-0915">Sodium</keyword>
<keyword evidence="3" id="KW-0050">Antiport</keyword>
<evidence type="ECO:0000256" key="2">
    <source>
        <dbReference type="ARBA" id="ARBA00022448"/>
    </source>
</evidence>
<evidence type="ECO:0000256" key="5">
    <source>
        <dbReference type="ARBA" id="ARBA00022989"/>
    </source>
</evidence>
<evidence type="ECO:0000256" key="10">
    <source>
        <dbReference type="ARBA" id="ARBA00025753"/>
    </source>
</evidence>
<organism evidence="13 14">
    <name type="scientific">Campylobacter massiliensis</name>
    <dbReference type="NCBI Taxonomy" id="2762557"/>
    <lineage>
        <taxon>Bacteria</taxon>
        <taxon>Pseudomonadati</taxon>
        <taxon>Campylobacterota</taxon>
        <taxon>Epsilonproteobacteria</taxon>
        <taxon>Campylobacterales</taxon>
        <taxon>Campylobacteraceae</taxon>
        <taxon>Campylobacter</taxon>
    </lineage>
</organism>
<dbReference type="GO" id="GO:0015297">
    <property type="term" value="F:antiporter activity"/>
    <property type="evidence" value="ECO:0007669"/>
    <property type="project" value="UniProtKB-KW"/>
</dbReference>
<keyword evidence="9" id="KW-0739">Sodium transport</keyword>
<feature type="transmembrane region" description="Helical" evidence="11">
    <location>
        <begin position="397"/>
        <end position="425"/>
    </location>
</feature>
<evidence type="ECO:0000256" key="1">
    <source>
        <dbReference type="ARBA" id="ARBA00004141"/>
    </source>
</evidence>
<dbReference type="AlphaFoldDB" id="A0A842J8J2"/>
<dbReference type="Proteomes" id="UP000552683">
    <property type="component" value="Unassembled WGS sequence"/>
</dbReference>
<feature type="transmembrane region" description="Helical" evidence="11">
    <location>
        <begin position="359"/>
        <end position="377"/>
    </location>
</feature>
<dbReference type="PANTHER" id="PTHR43269:SF2">
    <property type="entry name" value="SODIUM_PROTON ANTIPORTER 1-RELATED"/>
    <property type="match status" value="1"/>
</dbReference>
<proteinExistence type="inferred from homology"/>
<evidence type="ECO:0000256" key="8">
    <source>
        <dbReference type="ARBA" id="ARBA00023136"/>
    </source>
</evidence>
<name>A0A842J8J2_9BACT</name>
<evidence type="ECO:0000256" key="9">
    <source>
        <dbReference type="ARBA" id="ARBA00023201"/>
    </source>
</evidence>
<evidence type="ECO:0000313" key="14">
    <source>
        <dbReference type="Proteomes" id="UP000552683"/>
    </source>
</evidence>
<feature type="transmembrane region" description="Helical" evidence="11">
    <location>
        <begin position="437"/>
        <end position="454"/>
    </location>
</feature>
<feature type="transmembrane region" description="Helical" evidence="11">
    <location>
        <begin position="282"/>
        <end position="301"/>
    </location>
</feature>
<keyword evidence="7" id="KW-0406">Ion transport</keyword>
<feature type="transmembrane region" description="Helical" evidence="11">
    <location>
        <begin position="257"/>
        <end position="275"/>
    </location>
</feature>
<keyword evidence="14" id="KW-1185">Reference proteome</keyword>
<dbReference type="RefSeq" id="WP_185897574.1">
    <property type="nucleotide sequence ID" value="NZ_JACLZK010000001.1"/>
</dbReference>
<evidence type="ECO:0000259" key="12">
    <source>
        <dbReference type="Pfam" id="PF03600"/>
    </source>
</evidence>
<keyword evidence="5 11" id="KW-1133">Transmembrane helix</keyword>
<dbReference type="NCBIfam" id="NF038006">
    <property type="entry name" value="NhaD_1"/>
    <property type="match status" value="2"/>
</dbReference>